<sequence length="44" mass="4870">MSFSAHKKGGPNTTSFESYCNRKFEFLKQTVKTIAEKISGVSSP</sequence>
<dbReference type="EMBL" id="AKWM02000049">
    <property type="protein sequence ID" value="EKR99513.1"/>
    <property type="molecule type" value="Genomic_DNA"/>
</dbReference>
<name>A0AA87MLJ7_9LEPT</name>
<dbReference type="Proteomes" id="UP000001343">
    <property type="component" value="Unassembled WGS sequence"/>
</dbReference>
<organism evidence="1 2">
    <name type="scientific">Leptospira mayottensis 200901122</name>
    <dbReference type="NCBI Taxonomy" id="1193010"/>
    <lineage>
        <taxon>Bacteria</taxon>
        <taxon>Pseudomonadati</taxon>
        <taxon>Spirochaetota</taxon>
        <taxon>Spirochaetia</taxon>
        <taxon>Leptospirales</taxon>
        <taxon>Leptospiraceae</taxon>
        <taxon>Leptospira</taxon>
    </lineage>
</organism>
<reference evidence="1 2" key="1">
    <citation type="journal article" date="2014" name="Int. J. Syst. Evol. Microbiol.">
        <title>Leptospira mayottensis sp. nov., a pathogenic species of the genus Leptospira isolated from humans.</title>
        <authorList>
            <person name="Bourhy P."/>
            <person name="Collet L."/>
            <person name="Brisse S."/>
            <person name="Picardeau M."/>
        </authorList>
    </citation>
    <scope>NUCLEOTIDE SEQUENCE [LARGE SCALE GENOMIC DNA]</scope>
    <source>
        <strain evidence="1 2">200901122</strain>
    </source>
</reference>
<evidence type="ECO:0000313" key="2">
    <source>
        <dbReference type="Proteomes" id="UP000001343"/>
    </source>
</evidence>
<evidence type="ECO:0000313" key="1">
    <source>
        <dbReference type="EMBL" id="EKR99513.1"/>
    </source>
</evidence>
<gene>
    <name evidence="1" type="ORF">LEP1GSC125_3363</name>
</gene>
<dbReference type="AlphaFoldDB" id="A0AA87MLJ7"/>
<proteinExistence type="predicted"/>
<accession>A0AA87MLJ7</accession>
<protein>
    <submittedName>
        <fullName evidence="1">Uncharacterized protein</fullName>
    </submittedName>
</protein>
<comment type="caution">
    <text evidence="1">The sequence shown here is derived from an EMBL/GenBank/DDBJ whole genome shotgun (WGS) entry which is preliminary data.</text>
</comment>